<dbReference type="Gene3D" id="3.80.10.10">
    <property type="entry name" value="Ribonuclease Inhibitor"/>
    <property type="match status" value="1"/>
</dbReference>
<evidence type="ECO:0000259" key="9">
    <source>
        <dbReference type="PROSITE" id="PS50835"/>
    </source>
</evidence>
<reference evidence="10" key="2">
    <citation type="submission" date="2025-09" db="UniProtKB">
        <authorList>
            <consortium name="Ensembl"/>
        </authorList>
    </citation>
    <scope>IDENTIFICATION</scope>
</reference>
<dbReference type="GeneTree" id="ENSGT00940000160967"/>
<protein>
    <submittedName>
        <fullName evidence="10">Immunoglobulin superfamily containing leucine-rich repeat protein 2-like</fullName>
    </submittedName>
</protein>
<dbReference type="Gene3D" id="2.60.40.10">
    <property type="entry name" value="Immunoglobulins"/>
    <property type="match status" value="1"/>
</dbReference>
<keyword evidence="7" id="KW-1133">Transmembrane helix</keyword>
<keyword evidence="7" id="KW-0472">Membrane</keyword>
<accession>A0A3Q3BNU8</accession>
<dbReference type="FunFam" id="2.60.40.10:FF:000032">
    <property type="entry name" value="palladin isoform X1"/>
    <property type="match status" value="1"/>
</dbReference>
<dbReference type="PANTHER" id="PTHR24366:SF15">
    <property type="entry name" value="IMMUNOGLOBULIN SUPERFAMILY CONTAINING LEUCINE-RICH REPEAT PROTEIN 2"/>
    <property type="match status" value="1"/>
</dbReference>
<dbReference type="SMART" id="SM00082">
    <property type="entry name" value="LRRCT"/>
    <property type="match status" value="1"/>
</dbReference>
<evidence type="ECO:0000313" key="11">
    <source>
        <dbReference type="Proteomes" id="UP000264800"/>
    </source>
</evidence>
<dbReference type="InterPro" id="IPR013783">
    <property type="entry name" value="Ig-like_fold"/>
</dbReference>
<dbReference type="Pfam" id="PF13927">
    <property type="entry name" value="Ig_3"/>
    <property type="match status" value="1"/>
</dbReference>
<dbReference type="InterPro" id="IPR000483">
    <property type="entry name" value="Cys-rich_flank_reg_C"/>
</dbReference>
<keyword evidence="1" id="KW-0433">Leucine-rich repeat</keyword>
<evidence type="ECO:0000256" key="2">
    <source>
        <dbReference type="ARBA" id="ARBA00022729"/>
    </source>
</evidence>
<evidence type="ECO:0000256" key="3">
    <source>
        <dbReference type="ARBA" id="ARBA00022737"/>
    </source>
</evidence>
<dbReference type="SMART" id="SM00369">
    <property type="entry name" value="LRR_TYP"/>
    <property type="match status" value="5"/>
</dbReference>
<feature type="transmembrane region" description="Helical" evidence="7">
    <location>
        <begin position="569"/>
        <end position="597"/>
    </location>
</feature>
<dbReference type="SMART" id="SM00409">
    <property type="entry name" value="IG"/>
    <property type="match status" value="1"/>
</dbReference>
<dbReference type="Proteomes" id="UP000264800">
    <property type="component" value="Unplaced"/>
</dbReference>
<evidence type="ECO:0000256" key="8">
    <source>
        <dbReference type="SAM" id="SignalP"/>
    </source>
</evidence>
<name>A0A3Q3BNU8_KRYMA</name>
<reference evidence="10" key="1">
    <citation type="submission" date="2025-08" db="UniProtKB">
        <authorList>
            <consortium name="Ensembl"/>
        </authorList>
    </citation>
    <scope>IDENTIFICATION</scope>
</reference>
<feature type="domain" description="Ig-like" evidence="9">
    <location>
        <begin position="236"/>
        <end position="331"/>
    </location>
</feature>
<evidence type="ECO:0000256" key="4">
    <source>
        <dbReference type="ARBA" id="ARBA00023157"/>
    </source>
</evidence>
<dbReference type="PROSITE" id="PS50835">
    <property type="entry name" value="IG_LIKE"/>
    <property type="match status" value="1"/>
</dbReference>
<feature type="signal peptide" evidence="8">
    <location>
        <begin position="1"/>
        <end position="19"/>
    </location>
</feature>
<sequence length="699" mass="77822">MAAADIFSFILWTSTIVSAGLCCPELCTCSDKHGRHFAECSYKHLSEIPSGLPPNVTTISLSSNRIGSIPLGSFDNVTQVTSLWMAYNEIVSIEQGSLVPLVHLRNFDISHNGIVDFPWEDLQKLPALQLLRLNHNKMSNLPRDAFSNLTDLKSLRLNNNKFVTLAEGTFDGLVSLSYLQIYNNPFACTCSLDWLRDWILTTIISVPDQNSINCATPEELKGELIVKLPESKCTSPNVTIWTEPNIHSSSFYEGSKLVLTCEFKGNPKPQVLWNIHNRSQKQEVVLSLSEETSAESNEDSENSARVFNNGTLLISDLKQEDAGNYSCSATNEFGRAQDFVFVKVIERPKPTPIRPLITVLTFTKTNPSRHKQTDKMAPFDSKLKEIDTMMDMTTLAPTAESVTSKSYEEIRFLPQSSKCGLTANTKNISSHVLNGSLEDVKQYTFDFGVIALGVSETEATVRLNPLLIPKGRSASRATAATSKNFQSDGEENFDFPDVFNDVHSNGLYLCIASKGKHSAVQWSRIKEGVNTYQFSGLRPGTNYSLCLTYRGEDCKVQVLFATRRSVPNLLIIISVSICLLTVSTVPLLGATCFHLVYKYRSKTYKLILKAKDQYHAERTLNLNMPPRTESQKKIDEETESADDGEKEADTEESVVTESFSLSHCRGNTDDCEVGSEYSDRLPLGAEAVNITSNYRYPND</sequence>
<dbReference type="InterPro" id="IPR003591">
    <property type="entry name" value="Leu-rich_rpt_typical-subtyp"/>
</dbReference>
<dbReference type="OrthoDB" id="2151624at2759"/>
<dbReference type="KEGG" id="kmr:108242102"/>
<dbReference type="RefSeq" id="XP_017282211.1">
    <property type="nucleotide sequence ID" value="XM_017426722.2"/>
</dbReference>
<keyword evidence="5" id="KW-0393">Immunoglobulin domain</keyword>
<dbReference type="Pfam" id="PF13855">
    <property type="entry name" value="LRR_8"/>
    <property type="match status" value="2"/>
</dbReference>
<dbReference type="InterPro" id="IPR032675">
    <property type="entry name" value="LRR_dom_sf"/>
</dbReference>
<dbReference type="STRING" id="37003.ENSKMAP00000027574"/>
<evidence type="ECO:0000313" key="10">
    <source>
        <dbReference type="Ensembl" id="ENSKMAP00000027574.1"/>
    </source>
</evidence>
<feature type="compositionally biased region" description="Acidic residues" evidence="6">
    <location>
        <begin position="636"/>
        <end position="653"/>
    </location>
</feature>
<dbReference type="InterPro" id="IPR036179">
    <property type="entry name" value="Ig-like_dom_sf"/>
</dbReference>
<evidence type="ECO:0000256" key="5">
    <source>
        <dbReference type="ARBA" id="ARBA00023319"/>
    </source>
</evidence>
<dbReference type="GeneID" id="108242102"/>
<feature type="chain" id="PRO_5018694125" evidence="8">
    <location>
        <begin position="20"/>
        <end position="699"/>
    </location>
</feature>
<dbReference type="Ensembl" id="ENSKMAT00000027920.1">
    <property type="protein sequence ID" value="ENSKMAP00000027574.1"/>
    <property type="gene ID" value="ENSKMAG00000020454.1"/>
</dbReference>
<keyword evidence="7" id="KW-0812">Transmembrane</keyword>
<dbReference type="InterPro" id="IPR003598">
    <property type="entry name" value="Ig_sub2"/>
</dbReference>
<feature type="region of interest" description="Disordered" evidence="6">
    <location>
        <begin position="623"/>
        <end position="653"/>
    </location>
</feature>
<keyword evidence="2 8" id="KW-0732">Signal</keyword>
<proteinExistence type="predicted"/>
<evidence type="ECO:0000256" key="1">
    <source>
        <dbReference type="ARBA" id="ARBA00022614"/>
    </source>
</evidence>
<keyword evidence="3" id="KW-0677">Repeat</keyword>
<keyword evidence="11" id="KW-1185">Reference proteome</keyword>
<evidence type="ECO:0000256" key="7">
    <source>
        <dbReference type="SAM" id="Phobius"/>
    </source>
</evidence>
<organism evidence="10 11">
    <name type="scientific">Kryptolebias marmoratus</name>
    <name type="common">Mangrove killifish</name>
    <name type="synonym">Rivulus marmoratus</name>
    <dbReference type="NCBI Taxonomy" id="37003"/>
    <lineage>
        <taxon>Eukaryota</taxon>
        <taxon>Metazoa</taxon>
        <taxon>Chordata</taxon>
        <taxon>Craniata</taxon>
        <taxon>Vertebrata</taxon>
        <taxon>Euteleostomi</taxon>
        <taxon>Actinopterygii</taxon>
        <taxon>Neopterygii</taxon>
        <taxon>Teleostei</taxon>
        <taxon>Neoteleostei</taxon>
        <taxon>Acanthomorphata</taxon>
        <taxon>Ovalentaria</taxon>
        <taxon>Atherinomorphae</taxon>
        <taxon>Cyprinodontiformes</taxon>
        <taxon>Rivulidae</taxon>
        <taxon>Kryptolebias</taxon>
    </lineage>
</organism>
<dbReference type="AlphaFoldDB" id="A0A3Q3BNU8"/>
<keyword evidence="4" id="KW-1015">Disulfide bond</keyword>
<dbReference type="PANTHER" id="PTHR24366">
    <property type="entry name" value="IG(IMMUNOGLOBULIN) AND LRR(LEUCINE RICH REPEAT) DOMAINS"/>
    <property type="match status" value="1"/>
</dbReference>
<dbReference type="SUPFAM" id="SSF52058">
    <property type="entry name" value="L domain-like"/>
    <property type="match status" value="1"/>
</dbReference>
<dbReference type="SUPFAM" id="SSF48726">
    <property type="entry name" value="Immunoglobulin"/>
    <property type="match status" value="1"/>
</dbReference>
<dbReference type="InterPro" id="IPR007110">
    <property type="entry name" value="Ig-like_dom"/>
</dbReference>
<dbReference type="InterPro" id="IPR001611">
    <property type="entry name" value="Leu-rich_rpt"/>
</dbReference>
<dbReference type="InterPro" id="IPR003599">
    <property type="entry name" value="Ig_sub"/>
</dbReference>
<dbReference type="SMART" id="SM00408">
    <property type="entry name" value="IGc2"/>
    <property type="match status" value="1"/>
</dbReference>
<evidence type="ECO:0000256" key="6">
    <source>
        <dbReference type="SAM" id="MobiDB-lite"/>
    </source>
</evidence>